<name>A0ABY5PCP4_9ACTN</name>
<dbReference type="SUPFAM" id="SSF52540">
    <property type="entry name" value="P-loop containing nucleoside triphosphate hydrolases"/>
    <property type="match status" value="1"/>
</dbReference>
<proteinExistence type="predicted"/>
<reference evidence="2" key="1">
    <citation type="submission" date="2021-11" db="EMBL/GenBank/DDBJ databases">
        <title>Cultivation dependent microbiological survey of springs from the worlds oldest radium mine currently devoted to the extraction of radon-saturated water.</title>
        <authorList>
            <person name="Kapinusova G."/>
            <person name="Smrhova T."/>
            <person name="Strejcek M."/>
            <person name="Suman J."/>
            <person name="Jani K."/>
            <person name="Pajer P."/>
            <person name="Uhlik O."/>
        </authorList>
    </citation>
    <scope>NUCLEOTIDE SEQUENCE [LARGE SCALE GENOMIC DNA]</scope>
    <source>
        <strain evidence="2">J379</strain>
    </source>
</reference>
<accession>A0ABY5PCP4</accession>
<dbReference type="PANTHER" id="PTHR39206">
    <property type="entry name" value="SLL8004 PROTEIN"/>
    <property type="match status" value="1"/>
</dbReference>
<organism evidence="1 2">
    <name type="scientific">Svornostia abyssi</name>
    <dbReference type="NCBI Taxonomy" id="2898438"/>
    <lineage>
        <taxon>Bacteria</taxon>
        <taxon>Bacillati</taxon>
        <taxon>Actinomycetota</taxon>
        <taxon>Thermoleophilia</taxon>
        <taxon>Solirubrobacterales</taxon>
        <taxon>Baekduiaceae</taxon>
        <taxon>Svornostia</taxon>
    </lineage>
</organism>
<dbReference type="InterPro" id="IPR027417">
    <property type="entry name" value="P-loop_NTPase"/>
</dbReference>
<sequence>MTSPQAPVLHLLVGPNGSGKTTFARRVILTGAGQSLPFVNADEIAKQRWPGEEEAHAYDAARAAAAERDSMIASRRSFVAETVFSHESKLELVSAARAAGFVVWLYVMVVPEDLAVERVGYRVGEGGHSVPEQKIRERYRRLWPLVVVAAGIADWAVFYDTTRPRLLPIAELEHGRTGEAPQWPAWAPAVLRSIQ</sequence>
<gene>
    <name evidence="1" type="ORF">LRS13_17060</name>
</gene>
<dbReference type="PANTHER" id="PTHR39206:SF1">
    <property type="entry name" value="SLL8004 PROTEIN"/>
    <property type="match status" value="1"/>
</dbReference>
<protein>
    <submittedName>
        <fullName evidence="1">Zeta toxin family protein</fullName>
    </submittedName>
</protein>
<dbReference type="EMBL" id="CP088295">
    <property type="protein sequence ID" value="UUY02402.1"/>
    <property type="molecule type" value="Genomic_DNA"/>
</dbReference>
<dbReference type="RefSeq" id="WP_353862930.1">
    <property type="nucleotide sequence ID" value="NZ_CP088295.1"/>
</dbReference>
<dbReference type="Pfam" id="PF13671">
    <property type="entry name" value="AAA_33"/>
    <property type="match status" value="1"/>
</dbReference>
<evidence type="ECO:0000313" key="1">
    <source>
        <dbReference type="EMBL" id="UUY02402.1"/>
    </source>
</evidence>
<dbReference type="Proteomes" id="UP001058860">
    <property type="component" value="Chromosome"/>
</dbReference>
<dbReference type="Gene3D" id="3.40.50.300">
    <property type="entry name" value="P-loop containing nucleotide triphosphate hydrolases"/>
    <property type="match status" value="1"/>
</dbReference>
<evidence type="ECO:0000313" key="2">
    <source>
        <dbReference type="Proteomes" id="UP001058860"/>
    </source>
</evidence>
<keyword evidence="2" id="KW-1185">Reference proteome</keyword>